<keyword evidence="4" id="KW-1185">Reference proteome</keyword>
<feature type="chain" id="PRO_5035872383" evidence="1">
    <location>
        <begin position="18"/>
        <end position="279"/>
    </location>
</feature>
<dbReference type="Proteomes" id="UP000683360">
    <property type="component" value="Unassembled WGS sequence"/>
</dbReference>
<protein>
    <submittedName>
        <fullName evidence="3">MRC</fullName>
    </submittedName>
</protein>
<feature type="domain" description="C-type lectin" evidence="2">
    <location>
        <begin position="18"/>
        <end position="151"/>
    </location>
</feature>
<comment type="caution">
    <text evidence="3">The sequence shown here is derived from an EMBL/GenBank/DDBJ whole genome shotgun (WGS) entry which is preliminary data.</text>
</comment>
<sequence length="279" mass="31419">MPRLLTLLCLFGELSVADQSYSYDILPGPFTWQQGRDSCMSEGMDIAVIKDLETQNEVHNFLTTSGWTGDIWIGLFWNSSDLSFQWIGNEPQGSWSNWNTDEPDCMEHTEMEPIPCPTGFYNQNCVRISFISMSWLWRTRQCQNQYSVLCQSCTGTTIASSLSSQTTESDYDTKLQTVQHESSSQTATLSLNTSTIGKDNCKSKSNGCQCQKRMSNTTESVKITDYILIRKCEVQPLIDSGVLKVINCPFTCSCSPRDTHETNSATHMKCSYVSKDVEI</sequence>
<dbReference type="CDD" id="cd00037">
    <property type="entry name" value="CLECT"/>
    <property type="match status" value="1"/>
</dbReference>
<dbReference type="Gene3D" id="3.10.100.10">
    <property type="entry name" value="Mannose-Binding Protein A, subunit A"/>
    <property type="match status" value="1"/>
</dbReference>
<dbReference type="AlphaFoldDB" id="A0A8S3T2L4"/>
<dbReference type="InterPro" id="IPR016187">
    <property type="entry name" value="CTDL_fold"/>
</dbReference>
<keyword evidence="1" id="KW-0732">Signal</keyword>
<accession>A0A8S3T2L4</accession>
<dbReference type="Pfam" id="PF00059">
    <property type="entry name" value="Lectin_C"/>
    <property type="match status" value="1"/>
</dbReference>
<feature type="signal peptide" evidence="1">
    <location>
        <begin position="1"/>
        <end position="17"/>
    </location>
</feature>
<dbReference type="SMART" id="SM00034">
    <property type="entry name" value="CLECT"/>
    <property type="match status" value="1"/>
</dbReference>
<evidence type="ECO:0000256" key="1">
    <source>
        <dbReference type="SAM" id="SignalP"/>
    </source>
</evidence>
<evidence type="ECO:0000313" key="3">
    <source>
        <dbReference type="EMBL" id="CAG2228130.1"/>
    </source>
</evidence>
<evidence type="ECO:0000259" key="2">
    <source>
        <dbReference type="PROSITE" id="PS50041"/>
    </source>
</evidence>
<dbReference type="SUPFAM" id="SSF56436">
    <property type="entry name" value="C-type lectin-like"/>
    <property type="match status" value="1"/>
</dbReference>
<dbReference type="InterPro" id="IPR016186">
    <property type="entry name" value="C-type_lectin-like/link_sf"/>
</dbReference>
<organism evidence="3 4">
    <name type="scientific">Mytilus edulis</name>
    <name type="common">Blue mussel</name>
    <dbReference type="NCBI Taxonomy" id="6550"/>
    <lineage>
        <taxon>Eukaryota</taxon>
        <taxon>Metazoa</taxon>
        <taxon>Spiralia</taxon>
        <taxon>Lophotrochozoa</taxon>
        <taxon>Mollusca</taxon>
        <taxon>Bivalvia</taxon>
        <taxon>Autobranchia</taxon>
        <taxon>Pteriomorphia</taxon>
        <taxon>Mytilida</taxon>
        <taxon>Mytiloidea</taxon>
        <taxon>Mytilidae</taxon>
        <taxon>Mytilinae</taxon>
        <taxon>Mytilus</taxon>
    </lineage>
</organism>
<gene>
    <name evidence="3" type="ORF">MEDL_41121</name>
</gene>
<proteinExistence type="predicted"/>
<dbReference type="PROSITE" id="PS50041">
    <property type="entry name" value="C_TYPE_LECTIN_2"/>
    <property type="match status" value="1"/>
</dbReference>
<dbReference type="EMBL" id="CAJPWZ010001989">
    <property type="protein sequence ID" value="CAG2228130.1"/>
    <property type="molecule type" value="Genomic_DNA"/>
</dbReference>
<name>A0A8S3T2L4_MYTED</name>
<evidence type="ECO:0000313" key="4">
    <source>
        <dbReference type="Proteomes" id="UP000683360"/>
    </source>
</evidence>
<dbReference type="InterPro" id="IPR001304">
    <property type="entry name" value="C-type_lectin-like"/>
</dbReference>
<dbReference type="OrthoDB" id="6126016at2759"/>
<reference evidence="3" key="1">
    <citation type="submission" date="2021-03" db="EMBL/GenBank/DDBJ databases">
        <authorList>
            <person name="Bekaert M."/>
        </authorList>
    </citation>
    <scope>NUCLEOTIDE SEQUENCE</scope>
</reference>